<feature type="transmembrane region" description="Helical" evidence="10">
    <location>
        <begin position="170"/>
        <end position="188"/>
    </location>
</feature>
<dbReference type="GO" id="GO:0015232">
    <property type="term" value="F:heme transmembrane transporter activity"/>
    <property type="evidence" value="ECO:0007669"/>
    <property type="project" value="InterPro"/>
</dbReference>
<evidence type="ECO:0000313" key="11">
    <source>
        <dbReference type="EMBL" id="JAC29361.1"/>
    </source>
</evidence>
<keyword evidence="8 10" id="KW-0472">Membrane</keyword>
<evidence type="ECO:0000256" key="8">
    <source>
        <dbReference type="ARBA" id="ARBA00023136"/>
    </source>
</evidence>
<evidence type="ECO:0000256" key="2">
    <source>
        <dbReference type="ARBA" id="ARBA00004337"/>
    </source>
</evidence>
<dbReference type="PANTHER" id="PTHR31525:SF1">
    <property type="entry name" value="HEME TRANSPORTER HRG1"/>
    <property type="match status" value="1"/>
</dbReference>
<evidence type="ECO:0000256" key="3">
    <source>
        <dbReference type="ARBA" id="ARBA00006203"/>
    </source>
</evidence>
<evidence type="ECO:0000256" key="1">
    <source>
        <dbReference type="ARBA" id="ARBA00004155"/>
    </source>
</evidence>
<organism evidence="11">
    <name type="scientific">Amblyomma triste</name>
    <name type="common">Neotropical tick</name>
    <dbReference type="NCBI Taxonomy" id="251400"/>
    <lineage>
        <taxon>Eukaryota</taxon>
        <taxon>Metazoa</taxon>
        <taxon>Ecdysozoa</taxon>
        <taxon>Arthropoda</taxon>
        <taxon>Chelicerata</taxon>
        <taxon>Arachnida</taxon>
        <taxon>Acari</taxon>
        <taxon>Parasitiformes</taxon>
        <taxon>Ixodida</taxon>
        <taxon>Ixodoidea</taxon>
        <taxon>Ixodidae</taxon>
        <taxon>Amblyomminae</taxon>
        <taxon>Amblyomma</taxon>
    </lineage>
</organism>
<dbReference type="GO" id="GO:0020037">
    <property type="term" value="F:heme binding"/>
    <property type="evidence" value="ECO:0007669"/>
    <property type="project" value="TreeGrafter"/>
</dbReference>
<evidence type="ECO:0000256" key="4">
    <source>
        <dbReference type="ARBA" id="ARBA00022448"/>
    </source>
</evidence>
<evidence type="ECO:0000256" key="7">
    <source>
        <dbReference type="ARBA" id="ARBA00022989"/>
    </source>
</evidence>
<keyword evidence="9" id="KW-0458">Lysosome</keyword>
<evidence type="ECO:0000256" key="10">
    <source>
        <dbReference type="SAM" id="Phobius"/>
    </source>
</evidence>
<evidence type="ECO:0000256" key="5">
    <source>
        <dbReference type="ARBA" id="ARBA00022692"/>
    </source>
</evidence>
<dbReference type="InterPro" id="IPR026218">
    <property type="entry name" value="HRG"/>
</dbReference>
<dbReference type="GO" id="GO:0005886">
    <property type="term" value="C:plasma membrane"/>
    <property type="evidence" value="ECO:0007669"/>
    <property type="project" value="TreeGrafter"/>
</dbReference>
<feature type="transmembrane region" description="Helical" evidence="10">
    <location>
        <begin position="64"/>
        <end position="90"/>
    </location>
</feature>
<dbReference type="AlphaFoldDB" id="A0A023G535"/>
<dbReference type="GO" id="GO:0005765">
    <property type="term" value="C:lysosomal membrane"/>
    <property type="evidence" value="ECO:0007669"/>
    <property type="project" value="UniProtKB-SubCell"/>
</dbReference>
<sequence>MSAASSAHYGEMFPSDDVVPTAPVIHAGDIPLQPLSEKGTTTVLSSSVFEGNVTISMPPPKPGVVFFILLILAAAWTLAGAAFFGLFFFFYKHYQAAIWALASGIFSGGVLHLQILHLAKRLDLWHDVHTLGGLKVLGVIVSTTSLVSSATYWALVVIRHESFSITAGKLYPAAILSTTTLVWGLLLYGSARHCQKRVAQAHPGLLSYGGFGSPDA</sequence>
<keyword evidence="4" id="KW-0813">Transport</keyword>
<evidence type="ECO:0000256" key="6">
    <source>
        <dbReference type="ARBA" id="ARBA00022753"/>
    </source>
</evidence>
<keyword evidence="7 10" id="KW-1133">Transmembrane helix</keyword>
<comment type="similarity">
    <text evidence="3">Belongs to the HRG family.</text>
</comment>
<accession>A0A023G535</accession>
<dbReference type="PANTHER" id="PTHR31525">
    <property type="entry name" value="HEME TRANSPORTER HRG1"/>
    <property type="match status" value="1"/>
</dbReference>
<keyword evidence="5 10" id="KW-0812">Transmembrane</keyword>
<protein>
    <submittedName>
        <fullName evidence="11">Putative conserved plasma membrane protein</fullName>
    </submittedName>
</protein>
<comment type="subcellular location">
    <subcellularLocation>
        <location evidence="2">Endosome membrane</location>
        <topology evidence="2">Multi-pass membrane protein</topology>
    </subcellularLocation>
    <subcellularLocation>
        <location evidence="1">Lysosome membrane</location>
        <topology evidence="1">Multi-pass membrane protein</topology>
    </subcellularLocation>
</comment>
<evidence type="ECO:0000256" key="9">
    <source>
        <dbReference type="ARBA" id="ARBA00023228"/>
    </source>
</evidence>
<keyword evidence="6" id="KW-0967">Endosome</keyword>
<feature type="transmembrane region" description="Helical" evidence="10">
    <location>
        <begin position="136"/>
        <end position="158"/>
    </location>
</feature>
<name>A0A023G535_AMBTT</name>
<feature type="transmembrane region" description="Helical" evidence="10">
    <location>
        <begin position="96"/>
        <end position="116"/>
    </location>
</feature>
<proteinExistence type="evidence at transcript level"/>
<dbReference type="GO" id="GO:0010008">
    <property type="term" value="C:endosome membrane"/>
    <property type="evidence" value="ECO:0007669"/>
    <property type="project" value="UniProtKB-SubCell"/>
</dbReference>
<reference evidence="11" key="1">
    <citation type="submission" date="2014-03" db="EMBL/GenBank/DDBJ databases">
        <title>The sialotranscriptome of Amblyomma triste, Amblyomma parvum and Amblyomma cajennense ticks, uncovered by 454-based RNA-seq.</title>
        <authorList>
            <person name="Garcia G.R."/>
            <person name="Gardinassi L.G."/>
            <person name="Ribeiro J.M."/>
            <person name="Anatriello E."/>
            <person name="Ferreira B.R."/>
            <person name="Moreira H.N."/>
            <person name="Mafra C."/>
            <person name="Olegario M.M."/>
            <person name="Szabo P.J."/>
            <person name="Miranda-Santos I.K."/>
            <person name="Maruyama S.R."/>
        </authorList>
    </citation>
    <scope>NUCLEOTIDE SEQUENCE</scope>
    <source>
        <strain evidence="11">Mato Grasso do Sul</strain>
        <tissue evidence="11">Salivary glands</tissue>
    </source>
</reference>
<dbReference type="EMBL" id="GBBM01006057">
    <property type="protein sequence ID" value="JAC29361.1"/>
    <property type="molecule type" value="mRNA"/>
</dbReference>